<comment type="caution">
    <text evidence="2">The sequence shown here is derived from an EMBL/GenBank/DDBJ whole genome shotgun (WGS) entry which is preliminary data.</text>
</comment>
<dbReference type="AlphaFoldDB" id="W7ATL4"/>
<dbReference type="PATRIC" id="fig|1265818.5.peg.2924"/>
<keyword evidence="1" id="KW-0812">Transmembrane</keyword>
<feature type="transmembrane region" description="Helical" evidence="1">
    <location>
        <begin position="41"/>
        <end position="59"/>
    </location>
</feature>
<keyword evidence="1" id="KW-0472">Membrane</keyword>
<proteinExistence type="predicted"/>
<dbReference type="STRING" id="1265818.MAQA_14519"/>
<evidence type="ECO:0000256" key="1">
    <source>
        <dbReference type="SAM" id="Phobius"/>
    </source>
</evidence>
<dbReference type="RefSeq" id="WP_052008593.1">
    <property type="nucleotide sequence ID" value="NZ_AOCG01000016.1"/>
</dbReference>
<keyword evidence="1" id="KW-1133">Transmembrane helix</keyword>
<dbReference type="EMBL" id="AOCG01000016">
    <property type="protein sequence ID" value="EUJ16967.1"/>
    <property type="molecule type" value="Genomic_DNA"/>
</dbReference>
<sequence length="66" mass="7743">MTKNKPLNIYFFFIIMSVFPLVDFLNGLFISFNVPLPLGTAYRFFCFIYLVVCILHAGLKKKLFTR</sequence>
<organism evidence="2 3">
    <name type="scientific">Listeria aquatica FSL S10-1188</name>
    <dbReference type="NCBI Taxonomy" id="1265818"/>
    <lineage>
        <taxon>Bacteria</taxon>
        <taxon>Bacillati</taxon>
        <taxon>Bacillota</taxon>
        <taxon>Bacilli</taxon>
        <taxon>Bacillales</taxon>
        <taxon>Listeriaceae</taxon>
        <taxon>Listeria</taxon>
    </lineage>
</organism>
<protein>
    <submittedName>
        <fullName evidence="2">Uncharacterized protein</fullName>
    </submittedName>
</protein>
<dbReference type="Proteomes" id="UP000019246">
    <property type="component" value="Unassembled WGS sequence"/>
</dbReference>
<reference evidence="2 3" key="1">
    <citation type="journal article" date="2014" name="Int. J. Syst. Evol. Microbiol.">
        <title>Listeria floridensis sp. nov., Listeria aquatica sp. nov., Listeria cornellensis sp. nov., Listeria riparia sp. nov. and Listeria grandensis sp. nov., from agricultural and natural environments.</title>
        <authorList>
            <person name="den Bakker H.C."/>
            <person name="Warchocki S."/>
            <person name="Wright E.M."/>
            <person name="Allred A.F."/>
            <person name="Ahlstrom C."/>
            <person name="Manuel C.S."/>
            <person name="Stasiewicz M.J."/>
            <person name="Burrell A."/>
            <person name="Roof S."/>
            <person name="Strawn L."/>
            <person name="Fortes E.D."/>
            <person name="Nightingale K.K."/>
            <person name="Kephart D."/>
            <person name="Wiedmann M."/>
        </authorList>
    </citation>
    <scope>NUCLEOTIDE SEQUENCE [LARGE SCALE GENOMIC DNA]</scope>
    <source>
        <strain evidence="2 3">FSL S10-1188</strain>
    </source>
</reference>
<evidence type="ECO:0000313" key="3">
    <source>
        <dbReference type="Proteomes" id="UP000019246"/>
    </source>
</evidence>
<feature type="transmembrane region" description="Helical" evidence="1">
    <location>
        <begin position="7"/>
        <end position="29"/>
    </location>
</feature>
<evidence type="ECO:0000313" key="2">
    <source>
        <dbReference type="EMBL" id="EUJ16967.1"/>
    </source>
</evidence>
<gene>
    <name evidence="2" type="ORF">MAQA_14519</name>
</gene>
<keyword evidence="3" id="KW-1185">Reference proteome</keyword>
<accession>W7ATL4</accession>
<name>W7ATL4_9LIST</name>